<dbReference type="SUPFAM" id="SSF54001">
    <property type="entry name" value="Cysteine proteinases"/>
    <property type="match status" value="1"/>
</dbReference>
<keyword evidence="1" id="KW-0732">Signal</keyword>
<dbReference type="EMBL" id="PYJM01000005">
    <property type="protein sequence ID" value="PUA43274.1"/>
    <property type="molecule type" value="Genomic_DNA"/>
</dbReference>
<organism evidence="2 3">
    <name type="scientific">Pseudomonas protegens</name>
    <dbReference type="NCBI Taxonomy" id="380021"/>
    <lineage>
        <taxon>Bacteria</taxon>
        <taxon>Pseudomonadati</taxon>
        <taxon>Pseudomonadota</taxon>
        <taxon>Gammaproteobacteria</taxon>
        <taxon>Pseudomonadales</taxon>
        <taxon>Pseudomonadaceae</taxon>
        <taxon>Pseudomonas</taxon>
    </lineage>
</organism>
<feature type="chain" id="PRO_5015538903" description="Amidase domain-containing protein" evidence="1">
    <location>
        <begin position="24"/>
        <end position="548"/>
    </location>
</feature>
<reference evidence="2 3" key="1">
    <citation type="submission" date="2018-03" db="EMBL/GenBank/DDBJ databases">
        <title>Draft genome sequence of the plant growth promoting rhizobacterium Pseudomonas protegens strain BNJ-SS-45 isolated from wheat (Triticum aestivum) rhizosphere.</title>
        <authorList>
            <person name="Bajpai A."/>
            <person name="Shende K."/>
            <person name="Meena N."/>
            <person name="Upadhyayula S.R."/>
            <person name="Suravajhala P."/>
            <person name="Medicherla K.M."/>
            <person name="Johri B.N."/>
        </authorList>
    </citation>
    <scope>NUCLEOTIDE SEQUENCE [LARGE SCALE GENOMIC DNA]</scope>
    <source>
        <strain evidence="2 3">BNJ-SS-45</strain>
    </source>
</reference>
<evidence type="ECO:0008006" key="4">
    <source>
        <dbReference type="Google" id="ProtNLM"/>
    </source>
</evidence>
<evidence type="ECO:0000256" key="1">
    <source>
        <dbReference type="SAM" id="SignalP"/>
    </source>
</evidence>
<gene>
    <name evidence="2" type="ORF">C5U62_21800</name>
</gene>
<dbReference type="RefSeq" id="WP_108545560.1">
    <property type="nucleotide sequence ID" value="NZ_PYJM01000005.1"/>
</dbReference>
<sequence>MRARFYCGFLLLSTLIPSIAAQAQITGSLDLPIGSGVGQVGVERIPNEECRGPTTIASGPDGQLAILDSVNHKILVVGEKAATEIRLPSDLLEPVDLVSTTSGYLVAGALGDVVLVSKAAKVIARTSTGYDPESGAPRFVVLSDSRFTLENLTGKQVPVDIDSKRLGKLTDPGLLAAASFNFKLEKPTLAVGSNTQSSTGLKQTSIASQRRLVDVRMLWANAMDGALIATQETVKAPEEQSFVRLINTDAQGTPTTEAYVAPNAYACNIRRPFARLTNGVVVSLLFAKDGLVTVEPMVFSKVGTAEPVAIARSSDVQLIASQTDTLKQLEQLNGTSTVGLVALQQVSRQSILKKALEALELKWMMHARNYSRDGVPNLCNPTANIWHRPSRLDAFLEKEVTAIPYRWGGYASSLETFRKHLDDGKLAGSDCTCRNADCVYSGATGLDCSGFVSYAWQTGTYYTTSSLPNAKVSAAVRWDAVQPGDIVNKAGSHVRLLESTANGPNGRFLTVIESTTKTSCGGVCRRSYTEAELMRDGYKPLSRLNLNP</sequence>
<dbReference type="AlphaFoldDB" id="A0A2T6GGJ8"/>
<accession>A0A2T6GGJ8</accession>
<dbReference type="InterPro" id="IPR038765">
    <property type="entry name" value="Papain-like_cys_pep_sf"/>
</dbReference>
<dbReference type="Gene3D" id="3.90.1720.10">
    <property type="entry name" value="endopeptidase domain like (from Nostoc punctiforme)"/>
    <property type="match status" value="1"/>
</dbReference>
<protein>
    <recommendedName>
        <fullName evidence="4">Amidase domain-containing protein</fullName>
    </recommendedName>
</protein>
<name>A0A2T6GGJ8_9PSED</name>
<proteinExistence type="predicted"/>
<evidence type="ECO:0000313" key="2">
    <source>
        <dbReference type="EMBL" id="PUA43274.1"/>
    </source>
</evidence>
<comment type="caution">
    <text evidence="2">The sequence shown here is derived from an EMBL/GenBank/DDBJ whole genome shotgun (WGS) entry which is preliminary data.</text>
</comment>
<feature type="signal peptide" evidence="1">
    <location>
        <begin position="1"/>
        <end position="23"/>
    </location>
</feature>
<evidence type="ECO:0000313" key="3">
    <source>
        <dbReference type="Proteomes" id="UP000244178"/>
    </source>
</evidence>
<dbReference type="Proteomes" id="UP000244178">
    <property type="component" value="Unassembled WGS sequence"/>
</dbReference>